<dbReference type="InterPro" id="IPR036397">
    <property type="entry name" value="RNaseH_sf"/>
</dbReference>
<comment type="caution">
    <text evidence="1">The sequence shown here is derived from an EMBL/GenBank/DDBJ whole genome shotgun (WGS) entry which is preliminary data.</text>
</comment>
<name>A0AAU9UIG5_EUPED</name>
<reference evidence="1" key="1">
    <citation type="submission" date="2022-03" db="EMBL/GenBank/DDBJ databases">
        <authorList>
            <person name="Tunstrom K."/>
        </authorList>
    </citation>
    <scope>NUCLEOTIDE SEQUENCE</scope>
</reference>
<dbReference type="Gene3D" id="3.30.420.10">
    <property type="entry name" value="Ribonuclease H-like superfamily/Ribonuclease H"/>
    <property type="match status" value="1"/>
</dbReference>
<dbReference type="SUPFAM" id="SSF53098">
    <property type="entry name" value="Ribonuclease H-like"/>
    <property type="match status" value="1"/>
</dbReference>
<dbReference type="InterPro" id="IPR012337">
    <property type="entry name" value="RNaseH-like_sf"/>
</dbReference>
<gene>
    <name evidence="1" type="ORF">EEDITHA_LOCUS12957</name>
</gene>
<dbReference type="Proteomes" id="UP001153954">
    <property type="component" value="Unassembled WGS sequence"/>
</dbReference>
<evidence type="ECO:0008006" key="3">
    <source>
        <dbReference type="Google" id="ProtNLM"/>
    </source>
</evidence>
<organism evidence="1 2">
    <name type="scientific">Euphydryas editha</name>
    <name type="common">Edith's checkerspot</name>
    <dbReference type="NCBI Taxonomy" id="104508"/>
    <lineage>
        <taxon>Eukaryota</taxon>
        <taxon>Metazoa</taxon>
        <taxon>Ecdysozoa</taxon>
        <taxon>Arthropoda</taxon>
        <taxon>Hexapoda</taxon>
        <taxon>Insecta</taxon>
        <taxon>Pterygota</taxon>
        <taxon>Neoptera</taxon>
        <taxon>Endopterygota</taxon>
        <taxon>Lepidoptera</taxon>
        <taxon>Glossata</taxon>
        <taxon>Ditrysia</taxon>
        <taxon>Papilionoidea</taxon>
        <taxon>Nymphalidae</taxon>
        <taxon>Nymphalinae</taxon>
        <taxon>Euphydryas</taxon>
    </lineage>
</organism>
<evidence type="ECO:0000313" key="1">
    <source>
        <dbReference type="EMBL" id="CAH2097773.1"/>
    </source>
</evidence>
<accession>A0AAU9UIG5</accession>
<keyword evidence="2" id="KW-1185">Reference proteome</keyword>
<proteinExistence type="predicted"/>
<protein>
    <recommendedName>
        <fullName evidence="3">RNase H type-1 domain-containing protein</fullName>
    </recommendedName>
</protein>
<evidence type="ECO:0000313" key="2">
    <source>
        <dbReference type="Proteomes" id="UP001153954"/>
    </source>
</evidence>
<dbReference type="AlphaFoldDB" id="A0AAU9UIG5"/>
<dbReference type="EMBL" id="CAKOGL010000018">
    <property type="protein sequence ID" value="CAH2097773.1"/>
    <property type="molecule type" value="Genomic_DNA"/>
</dbReference>
<dbReference type="GO" id="GO:0003676">
    <property type="term" value="F:nucleic acid binding"/>
    <property type="evidence" value="ECO:0007669"/>
    <property type="project" value="InterPro"/>
</dbReference>
<sequence length="157" mass="16786">MSTSSSSALVDQEQLIANNGHDVNILTDGSKIEGKVGAALSVWSGAAETKTLKLVLPCYFKVYQAELLAIYRAARMTSENLVGSVGIYSDSLSPLQTLQNPKALHHLAIEAQGFSAWCFTPEETCKFVLDQSPCRTGGERACRSSGQGSCAEVQTLL</sequence>